<feature type="region of interest" description="Disordered" evidence="1">
    <location>
        <begin position="551"/>
        <end position="597"/>
    </location>
</feature>
<proteinExistence type="predicted"/>
<dbReference type="Gene3D" id="2.60.200.20">
    <property type="match status" value="1"/>
</dbReference>
<dbReference type="EMBL" id="ML986493">
    <property type="protein sequence ID" value="KAF2276392.1"/>
    <property type="molecule type" value="Genomic_DNA"/>
</dbReference>
<dbReference type="InterPro" id="IPR000253">
    <property type="entry name" value="FHA_dom"/>
</dbReference>
<feature type="compositionally biased region" description="Basic and acidic residues" evidence="1">
    <location>
        <begin position="554"/>
        <end position="569"/>
    </location>
</feature>
<evidence type="ECO:0000313" key="4">
    <source>
        <dbReference type="EMBL" id="KAF2276392.1"/>
    </source>
</evidence>
<dbReference type="Proteomes" id="UP000800097">
    <property type="component" value="Unassembled WGS sequence"/>
</dbReference>
<feature type="region of interest" description="Disordered" evidence="1">
    <location>
        <begin position="296"/>
        <end position="334"/>
    </location>
</feature>
<feature type="domain" description="FHA" evidence="3">
    <location>
        <begin position="56"/>
        <end position="116"/>
    </location>
</feature>
<evidence type="ECO:0000313" key="5">
    <source>
        <dbReference type="Proteomes" id="UP000800097"/>
    </source>
</evidence>
<name>A0A6A6JIW7_WESOR</name>
<dbReference type="SMART" id="SM00240">
    <property type="entry name" value="FHA"/>
    <property type="match status" value="1"/>
</dbReference>
<sequence>MSSRLSSHCELPRLLSFVSSTHLFESPAAFEVRLLAEDPSDPLPERKFRIIPGTPFVIGRSSKSLHKGLLPASDNAYIDCPVVSREHAYLDNASGEDAIFITDHSTHGTTVNGLPLQRSTRYKLHNGDKLRLGVDIVRDKGMCQLQHVASHDQTDPTDTFVAPEYRFNATPVQPEPERGRSPEDVCFPNGIGFPSQASSPAHDWDGSCSENDVLFDESHDEYTSDGSPAYTGNALGEAVSVGSDSMDDSASDPGLGSTSDGELEDLGEELPDSSETQNDIRQWFNPLDIPIGRENEATASSRDAEPAQEAAQNTTQQTAQENRAEASRDSLQGVSGTPVYGYSNIFAPGQQALSQRPEGFPISGSTPAPAGGLPISTQMYGFTAVQPHPTTYSTATHWYMRGVMGTHDIPLYRAPALHQSTAQRGDDTLEWDANQTSLPSVCNDGPTPSTFSQTSRTKVSIPELMTASHETQAPAVSPLRNYPFDVAERTNQSAMENQASPQSADKSSQPFTFTGSRAAECPTDVAELVSTVVQPPSSNCALSGLASMQPTVEVQRDEKSNETKVAEKNTDEEEVGRTEVAASSSIALTSARPPKRKAEELAEKDLVNSKRMRRVAVPRRYNKLRKGVKFTGILATGMAIGAAGVVGLLTTLPEAFFQ</sequence>
<feature type="region of interest" description="Disordered" evidence="1">
    <location>
        <begin position="491"/>
        <end position="515"/>
    </location>
</feature>
<dbReference type="Pfam" id="PF00498">
    <property type="entry name" value="FHA"/>
    <property type="match status" value="1"/>
</dbReference>
<accession>A0A6A6JIW7</accession>
<reference evidence="4" key="1">
    <citation type="journal article" date="2020" name="Stud. Mycol.">
        <title>101 Dothideomycetes genomes: a test case for predicting lifestyles and emergence of pathogens.</title>
        <authorList>
            <person name="Haridas S."/>
            <person name="Albert R."/>
            <person name="Binder M."/>
            <person name="Bloem J."/>
            <person name="Labutti K."/>
            <person name="Salamov A."/>
            <person name="Andreopoulos B."/>
            <person name="Baker S."/>
            <person name="Barry K."/>
            <person name="Bills G."/>
            <person name="Bluhm B."/>
            <person name="Cannon C."/>
            <person name="Castanera R."/>
            <person name="Culley D."/>
            <person name="Daum C."/>
            <person name="Ezra D."/>
            <person name="Gonzalez J."/>
            <person name="Henrissat B."/>
            <person name="Kuo A."/>
            <person name="Liang C."/>
            <person name="Lipzen A."/>
            <person name="Lutzoni F."/>
            <person name="Magnuson J."/>
            <person name="Mondo S."/>
            <person name="Nolan M."/>
            <person name="Ohm R."/>
            <person name="Pangilinan J."/>
            <person name="Park H.-J."/>
            <person name="Ramirez L."/>
            <person name="Alfaro M."/>
            <person name="Sun H."/>
            <person name="Tritt A."/>
            <person name="Yoshinaga Y."/>
            <person name="Zwiers L.-H."/>
            <person name="Turgeon B."/>
            <person name="Goodwin S."/>
            <person name="Spatafora J."/>
            <person name="Crous P."/>
            <person name="Grigoriev I."/>
        </authorList>
    </citation>
    <scope>NUCLEOTIDE SEQUENCE</scope>
    <source>
        <strain evidence="4">CBS 379.55</strain>
    </source>
</reference>
<dbReference type="GeneID" id="54552930"/>
<keyword evidence="2" id="KW-0472">Membrane</keyword>
<organism evidence="4 5">
    <name type="scientific">Westerdykella ornata</name>
    <dbReference type="NCBI Taxonomy" id="318751"/>
    <lineage>
        <taxon>Eukaryota</taxon>
        <taxon>Fungi</taxon>
        <taxon>Dikarya</taxon>
        <taxon>Ascomycota</taxon>
        <taxon>Pezizomycotina</taxon>
        <taxon>Dothideomycetes</taxon>
        <taxon>Pleosporomycetidae</taxon>
        <taxon>Pleosporales</taxon>
        <taxon>Sporormiaceae</taxon>
        <taxon>Westerdykella</taxon>
    </lineage>
</organism>
<evidence type="ECO:0000256" key="2">
    <source>
        <dbReference type="SAM" id="Phobius"/>
    </source>
</evidence>
<keyword evidence="2" id="KW-1133">Transmembrane helix</keyword>
<feature type="compositionally biased region" description="Low complexity" evidence="1">
    <location>
        <begin position="307"/>
        <end position="321"/>
    </location>
</feature>
<feature type="region of interest" description="Disordered" evidence="1">
    <location>
        <begin position="437"/>
        <end position="456"/>
    </location>
</feature>
<evidence type="ECO:0000256" key="1">
    <source>
        <dbReference type="SAM" id="MobiDB-lite"/>
    </source>
</evidence>
<dbReference type="OrthoDB" id="4096268at2759"/>
<feature type="compositionally biased region" description="Acidic residues" evidence="1">
    <location>
        <begin position="261"/>
        <end position="272"/>
    </location>
</feature>
<dbReference type="AlphaFoldDB" id="A0A6A6JIW7"/>
<dbReference type="PROSITE" id="PS50006">
    <property type="entry name" value="FHA_DOMAIN"/>
    <property type="match status" value="1"/>
</dbReference>
<dbReference type="InterPro" id="IPR008984">
    <property type="entry name" value="SMAD_FHA_dom_sf"/>
</dbReference>
<feature type="region of interest" description="Disordered" evidence="1">
    <location>
        <begin position="170"/>
        <end position="279"/>
    </location>
</feature>
<protein>
    <recommendedName>
        <fullName evidence="3">FHA domain-containing protein</fullName>
    </recommendedName>
</protein>
<gene>
    <name evidence="4" type="ORF">EI97DRAFT_442348</name>
</gene>
<evidence type="ECO:0000259" key="3">
    <source>
        <dbReference type="PROSITE" id="PS50006"/>
    </source>
</evidence>
<feature type="transmembrane region" description="Helical" evidence="2">
    <location>
        <begin position="630"/>
        <end position="652"/>
    </location>
</feature>
<dbReference type="SUPFAM" id="SSF49879">
    <property type="entry name" value="SMAD/FHA domain"/>
    <property type="match status" value="1"/>
</dbReference>
<dbReference type="CDD" id="cd00060">
    <property type="entry name" value="FHA"/>
    <property type="match status" value="1"/>
</dbReference>
<dbReference type="RefSeq" id="XP_033653931.1">
    <property type="nucleotide sequence ID" value="XM_033799755.1"/>
</dbReference>
<keyword evidence="2" id="KW-0812">Transmembrane</keyword>
<keyword evidence="5" id="KW-1185">Reference proteome</keyword>